<dbReference type="Gene3D" id="2.30.110.10">
    <property type="entry name" value="Electron Transport, Fmn-binding Protein, Chain A"/>
    <property type="match status" value="1"/>
</dbReference>
<dbReference type="InterPro" id="IPR019920">
    <property type="entry name" value="F420-binding_dom_put"/>
</dbReference>
<dbReference type="PANTHER" id="PTHR35176:SF6">
    <property type="entry name" value="HEME OXYGENASE HI_0854-RELATED"/>
    <property type="match status" value="1"/>
</dbReference>
<dbReference type="GO" id="GO:0070967">
    <property type="term" value="F:coenzyme F420 binding"/>
    <property type="evidence" value="ECO:0007669"/>
    <property type="project" value="TreeGrafter"/>
</dbReference>
<feature type="region of interest" description="Disordered" evidence="2">
    <location>
        <begin position="1"/>
        <end position="34"/>
    </location>
</feature>
<name>A0A317K1A6_9ACTN</name>
<gene>
    <name evidence="4" type="ORF">DLJ46_19180</name>
</gene>
<evidence type="ECO:0000256" key="2">
    <source>
        <dbReference type="SAM" id="MobiDB-lite"/>
    </source>
</evidence>
<keyword evidence="1" id="KW-0560">Oxidoreductase</keyword>
<dbReference type="GO" id="GO:0005829">
    <property type="term" value="C:cytosol"/>
    <property type="evidence" value="ECO:0007669"/>
    <property type="project" value="TreeGrafter"/>
</dbReference>
<dbReference type="InterPro" id="IPR012349">
    <property type="entry name" value="Split_barrel_FMN-bd"/>
</dbReference>
<accession>A0A317K1A6</accession>
<dbReference type="Proteomes" id="UP000245683">
    <property type="component" value="Unassembled WGS sequence"/>
</dbReference>
<dbReference type="NCBIfam" id="TIGR03618">
    <property type="entry name" value="Rv1155_F420"/>
    <property type="match status" value="1"/>
</dbReference>
<dbReference type="PANTHER" id="PTHR35176">
    <property type="entry name" value="HEME OXYGENASE HI_0854-RELATED"/>
    <property type="match status" value="1"/>
</dbReference>
<evidence type="ECO:0000313" key="4">
    <source>
        <dbReference type="EMBL" id="PWU46124.1"/>
    </source>
</evidence>
<reference evidence="5" key="1">
    <citation type="submission" date="2018-05" db="EMBL/GenBank/DDBJ databases">
        <title>Micromonospora globispora sp. nov. and Micromonospora rugosa sp. nov., isolated from marine sediment.</title>
        <authorList>
            <person name="Carro L."/>
            <person name="Aysel V."/>
            <person name="Cetin D."/>
            <person name="Igual J.M."/>
            <person name="Klenk H.-P."/>
            <person name="Trujillo M.E."/>
            <person name="Sahin N."/>
        </authorList>
    </citation>
    <scope>NUCLEOTIDE SEQUENCE [LARGE SCALE GENOMIC DNA]</scope>
    <source>
        <strain evidence="5">S2904</strain>
    </source>
</reference>
<dbReference type="Pfam" id="PF01243">
    <property type="entry name" value="PNPOx_N"/>
    <property type="match status" value="1"/>
</dbReference>
<dbReference type="EMBL" id="QGSV01000228">
    <property type="protein sequence ID" value="PWU46124.1"/>
    <property type="molecule type" value="Genomic_DNA"/>
</dbReference>
<evidence type="ECO:0000256" key="1">
    <source>
        <dbReference type="ARBA" id="ARBA00023002"/>
    </source>
</evidence>
<feature type="domain" description="Pyridoxamine 5'-phosphate oxidase N-terminal" evidence="3">
    <location>
        <begin position="40"/>
        <end position="159"/>
    </location>
</feature>
<comment type="caution">
    <text evidence="4">The sequence shown here is derived from an EMBL/GenBank/DDBJ whole genome shotgun (WGS) entry which is preliminary data.</text>
</comment>
<dbReference type="OrthoDB" id="157302at2"/>
<keyword evidence="5" id="KW-1185">Reference proteome</keyword>
<evidence type="ECO:0000313" key="5">
    <source>
        <dbReference type="Proteomes" id="UP000245683"/>
    </source>
</evidence>
<dbReference type="SUPFAM" id="SSF50475">
    <property type="entry name" value="FMN-binding split barrel"/>
    <property type="match status" value="1"/>
</dbReference>
<protein>
    <submittedName>
        <fullName evidence="4">Pyridoxamine 5'-phosphate oxidase</fullName>
    </submittedName>
</protein>
<organism evidence="4 5">
    <name type="scientific">Micromonospora globispora</name>
    <dbReference type="NCBI Taxonomy" id="1450148"/>
    <lineage>
        <taxon>Bacteria</taxon>
        <taxon>Bacillati</taxon>
        <taxon>Actinomycetota</taxon>
        <taxon>Actinomycetes</taxon>
        <taxon>Micromonosporales</taxon>
        <taxon>Micromonosporaceae</taxon>
        <taxon>Micromonospora</taxon>
    </lineage>
</organism>
<dbReference type="AlphaFoldDB" id="A0A317K1A6"/>
<proteinExistence type="predicted"/>
<evidence type="ECO:0000259" key="3">
    <source>
        <dbReference type="Pfam" id="PF01243"/>
    </source>
</evidence>
<dbReference type="InterPro" id="IPR052019">
    <property type="entry name" value="F420H2_bilvrd_red/Heme_oxyg"/>
</dbReference>
<dbReference type="GO" id="GO:0016627">
    <property type="term" value="F:oxidoreductase activity, acting on the CH-CH group of donors"/>
    <property type="evidence" value="ECO:0007669"/>
    <property type="project" value="TreeGrafter"/>
</dbReference>
<dbReference type="InterPro" id="IPR011576">
    <property type="entry name" value="Pyridox_Oxase_N"/>
</dbReference>
<sequence length="161" mass="17999">MAESWTRPVPGGGRAPSTRTPGGPSWPRRRADVRTAPGPELLDRLDRERIVWLCTLRRDGSPHLTPVWYLFRDDGWWIATTERTVKARNVAADPRVSLALPDGMAPVVAEGTAVIRYAPFPPEVVEGLRRRYDGWDITDSAGPDGDYVLLRVTVTRWLLTG</sequence>